<dbReference type="Proteomes" id="UP000490800">
    <property type="component" value="Unassembled WGS sequence"/>
</dbReference>
<dbReference type="AlphaFoldDB" id="A0A7X3JYR9"/>
<evidence type="ECO:0008006" key="3">
    <source>
        <dbReference type="Google" id="ProtNLM"/>
    </source>
</evidence>
<dbReference type="RefSeq" id="WP_157334404.1">
    <property type="nucleotide sequence ID" value="NZ_RHLK01000003.1"/>
</dbReference>
<reference evidence="1 2" key="1">
    <citation type="journal article" date="2019" name="Microorganisms">
        <title>Paenibacillus lutrae sp. nov., A Chitinolytic Species Isolated from A River Otter in Castril Natural Park, Granada, Spain.</title>
        <authorList>
            <person name="Rodriguez M."/>
            <person name="Reina J.C."/>
            <person name="Bejar V."/>
            <person name="Llamas I."/>
        </authorList>
    </citation>
    <scope>NUCLEOTIDE SEQUENCE [LARGE SCALE GENOMIC DNA]</scope>
    <source>
        <strain evidence="1 2">N10</strain>
    </source>
</reference>
<evidence type="ECO:0000313" key="1">
    <source>
        <dbReference type="EMBL" id="MVO99438.1"/>
    </source>
</evidence>
<protein>
    <recommendedName>
        <fullName evidence="3">VCBS repeat-containing protein</fullName>
    </recommendedName>
</protein>
<comment type="caution">
    <text evidence="1">The sequence shown here is derived from an EMBL/GenBank/DDBJ whole genome shotgun (WGS) entry which is preliminary data.</text>
</comment>
<dbReference type="OrthoDB" id="1743319at2"/>
<dbReference type="SUPFAM" id="SSF69318">
    <property type="entry name" value="Integrin alpha N-terminal domain"/>
    <property type="match status" value="1"/>
</dbReference>
<proteinExistence type="predicted"/>
<dbReference type="PROSITE" id="PS51257">
    <property type="entry name" value="PROKAR_LIPOPROTEIN"/>
    <property type="match status" value="1"/>
</dbReference>
<dbReference type="InterPro" id="IPR028994">
    <property type="entry name" value="Integrin_alpha_N"/>
</dbReference>
<organism evidence="1 2">
    <name type="scientific">Paenibacillus lutrae</name>
    <dbReference type="NCBI Taxonomy" id="2078573"/>
    <lineage>
        <taxon>Bacteria</taxon>
        <taxon>Bacillati</taxon>
        <taxon>Bacillota</taxon>
        <taxon>Bacilli</taxon>
        <taxon>Bacillales</taxon>
        <taxon>Paenibacillaceae</taxon>
        <taxon>Paenibacillus</taxon>
    </lineage>
</organism>
<sequence>MKWRTDRFQRPAASLLTAALCVLLSGCQLIASSPVELLKAPAMSSSLYQLREAVTHYLPQGAVLTNPNKLPDNGVAGSIFQVDLNGDGQKEAVAFYRLQKNGFQLGAVILEQGNGEWRKVADINELGREIDRVDFVDVTGDKASELIVGWSAGETQSKELFVYTMKGSEVSEMEKIAYTEIAIGDMDGNGIPEVAAMLLEREKLEASASLYSFADGKKKLLHKLPMDGGVNGYYQMVIGKAAPGQNGIFVDVGIGSHASYTSLLVWNGGKLKDVFSQKDDMGNVMTFKDYPGKTQDINADGVMEIELLKIPPFNESSSLADMPWIHQWYQWDGKNGLKWVHDNYYDTGVSYRFDFPETWRGKITLERSKTGGTDGYTTFYYLSANRKEKAELLTIRYYPTEQWEDMKKEMEKKEIDFVELDTVYGSKTIAFLPERPTNLSVKSLQEYNQMKLSKKDVQERLKPAYY</sequence>
<dbReference type="EMBL" id="RHLK01000003">
    <property type="protein sequence ID" value="MVO99438.1"/>
    <property type="molecule type" value="Genomic_DNA"/>
</dbReference>
<evidence type="ECO:0000313" key="2">
    <source>
        <dbReference type="Proteomes" id="UP000490800"/>
    </source>
</evidence>
<name>A0A7X3JYR9_9BACL</name>
<gene>
    <name evidence="1" type="ORF">EDM21_07845</name>
</gene>
<keyword evidence="2" id="KW-1185">Reference proteome</keyword>
<accession>A0A7X3JYR9</accession>